<protein>
    <submittedName>
        <fullName evidence="1">Uncharacterized protein</fullName>
    </submittedName>
</protein>
<proteinExistence type="predicted"/>
<gene>
    <name evidence="1" type="ORF">NM688_g3364</name>
</gene>
<comment type="caution">
    <text evidence="1">The sequence shown here is derived from an EMBL/GenBank/DDBJ whole genome shotgun (WGS) entry which is preliminary data.</text>
</comment>
<evidence type="ECO:0000313" key="1">
    <source>
        <dbReference type="EMBL" id="KAJ3553933.1"/>
    </source>
</evidence>
<reference evidence="1" key="1">
    <citation type="submission" date="2022-07" db="EMBL/GenBank/DDBJ databases">
        <title>Genome Sequence of Phlebia brevispora.</title>
        <authorList>
            <person name="Buettner E."/>
        </authorList>
    </citation>
    <scope>NUCLEOTIDE SEQUENCE</scope>
    <source>
        <strain evidence="1">MPL23</strain>
    </source>
</reference>
<organism evidence="1 2">
    <name type="scientific">Phlebia brevispora</name>
    <dbReference type="NCBI Taxonomy" id="194682"/>
    <lineage>
        <taxon>Eukaryota</taxon>
        <taxon>Fungi</taxon>
        <taxon>Dikarya</taxon>
        <taxon>Basidiomycota</taxon>
        <taxon>Agaricomycotina</taxon>
        <taxon>Agaricomycetes</taxon>
        <taxon>Polyporales</taxon>
        <taxon>Meruliaceae</taxon>
        <taxon>Phlebia</taxon>
    </lineage>
</organism>
<accession>A0ACC1T5R7</accession>
<keyword evidence="2" id="KW-1185">Reference proteome</keyword>
<dbReference type="Proteomes" id="UP001148662">
    <property type="component" value="Unassembled WGS sequence"/>
</dbReference>
<name>A0ACC1T5R7_9APHY</name>
<evidence type="ECO:0000313" key="2">
    <source>
        <dbReference type="Proteomes" id="UP001148662"/>
    </source>
</evidence>
<sequence>MCLHAGIRDRSPQLQAVEYLMFGLVALGSAIESPAYDCGPCPRVYRRLCPSAQGYSELASFSPTTSAPIICHMGWYGDLEVIQPSQLVVMMEVPRAWRLWSGWKPSGYWNVFDREYIYKDPMDEETFDEPTAFPALKPNFDIFGPPSSSRRQRGWYYVKPWPLPLAIKEDEGNEAPASGVNVPPELFDTIIQSFSLIAASNTVHTNKQELGRVALVCHRWANILLPKIYERLMLQSREDVDTLLSLVEEPHSHIAQHITKVELAQSVVSYPYLPWIHNVPSKILRQLHHLHELTMSMSGPLPLGKFTRSVCDMLPRSTPWSFSGIVRLELKNLHFQHLGDLIRIPRELPLLHEVDCSDVTWDSTEADQIPFVLPCLTKSNSPPEWREYTYMVRGCTDNAISVWFAALLSWRRRDRMKQPDAQCICGIASALVQNIDASKFPGHEFVAERQDDFLYFYANNFETRLIPSIRMYFTPYVTRQGRHVHAITIDFEYTTVSLTRGYSDWKAVDRLGSTLPKLKVLLFAFPTHQDALHFHKEVMMQEMPRFNISKKYKYLVLTEDRRWIQISYFEGKMRATGHRVPHWDAFVR</sequence>
<dbReference type="EMBL" id="JANHOG010000482">
    <property type="protein sequence ID" value="KAJ3553933.1"/>
    <property type="molecule type" value="Genomic_DNA"/>
</dbReference>